<comment type="caution">
    <text evidence="1">The sequence shown here is derived from an EMBL/GenBank/DDBJ whole genome shotgun (WGS) entry which is preliminary data.</text>
</comment>
<evidence type="ECO:0000313" key="1">
    <source>
        <dbReference type="EMBL" id="MVQ50958.1"/>
    </source>
</evidence>
<sequence>MYLDTFLGAIGVDAGVVAKIRSNLDAFADDIGGAKLPQAGGFGGSSAGHRMTTETNAAQEFIVSAMQDLADGLRDFGINLELWQEDMAYTDDDAAVQIQAIQKVQETVAEAVRAPVTVPAPGGGA</sequence>
<dbReference type="AlphaFoldDB" id="A0A6L6XV67"/>
<protein>
    <submittedName>
        <fullName evidence="1">Uncharacterized protein</fullName>
    </submittedName>
</protein>
<evidence type="ECO:0000313" key="2">
    <source>
        <dbReference type="Proteomes" id="UP000473525"/>
    </source>
</evidence>
<organism evidence="1 2">
    <name type="scientific">Nocardioides agri</name>
    <dbReference type="NCBI Taxonomy" id="2682843"/>
    <lineage>
        <taxon>Bacteria</taxon>
        <taxon>Bacillati</taxon>
        <taxon>Actinomycetota</taxon>
        <taxon>Actinomycetes</taxon>
        <taxon>Propionibacteriales</taxon>
        <taxon>Nocardioidaceae</taxon>
        <taxon>Nocardioides</taxon>
    </lineage>
</organism>
<proteinExistence type="predicted"/>
<dbReference type="Proteomes" id="UP000473525">
    <property type="component" value="Unassembled WGS sequence"/>
</dbReference>
<reference evidence="1 2" key="1">
    <citation type="submission" date="2019-12" db="EMBL/GenBank/DDBJ databases">
        <authorList>
            <person name="Huq M.A."/>
        </authorList>
    </citation>
    <scope>NUCLEOTIDE SEQUENCE [LARGE SCALE GENOMIC DNA]</scope>
    <source>
        <strain evidence="1 2">MAH-18</strain>
    </source>
</reference>
<keyword evidence="2" id="KW-1185">Reference proteome</keyword>
<dbReference type="EMBL" id="WSEK01000004">
    <property type="protein sequence ID" value="MVQ50958.1"/>
    <property type="molecule type" value="Genomic_DNA"/>
</dbReference>
<accession>A0A6L6XV67</accession>
<name>A0A6L6XV67_9ACTN</name>
<dbReference type="RefSeq" id="WP_157344171.1">
    <property type="nucleotide sequence ID" value="NZ_WSEK01000004.1"/>
</dbReference>
<gene>
    <name evidence="1" type="ORF">GON03_17360</name>
</gene>